<comment type="caution">
    <text evidence="1">The sequence shown here is derived from an EMBL/GenBank/DDBJ whole genome shotgun (WGS) entry which is preliminary data.</text>
</comment>
<evidence type="ECO:0000313" key="2">
    <source>
        <dbReference type="Proteomes" id="UP000176287"/>
    </source>
</evidence>
<organism evidence="1 2">
    <name type="scientific">Candidatus Liptonbacteria bacterium RIFCSPLOWO2_01_FULL_45_15</name>
    <dbReference type="NCBI Taxonomy" id="1798649"/>
    <lineage>
        <taxon>Bacteria</taxon>
        <taxon>Candidatus Liptoniibacteriota</taxon>
    </lineage>
</organism>
<proteinExistence type="predicted"/>
<dbReference type="EMBL" id="MHKZ01000012">
    <property type="protein sequence ID" value="OGZ00788.1"/>
    <property type="molecule type" value="Genomic_DNA"/>
</dbReference>
<dbReference type="AlphaFoldDB" id="A0A1G2CK42"/>
<accession>A0A1G2CK42</accession>
<reference evidence="1 2" key="1">
    <citation type="journal article" date="2016" name="Nat. Commun.">
        <title>Thousands of microbial genomes shed light on interconnected biogeochemical processes in an aquifer system.</title>
        <authorList>
            <person name="Anantharaman K."/>
            <person name="Brown C.T."/>
            <person name="Hug L.A."/>
            <person name="Sharon I."/>
            <person name="Castelle C.J."/>
            <person name="Probst A.J."/>
            <person name="Thomas B.C."/>
            <person name="Singh A."/>
            <person name="Wilkins M.J."/>
            <person name="Karaoz U."/>
            <person name="Brodie E.L."/>
            <person name="Williams K.H."/>
            <person name="Hubbard S.S."/>
            <person name="Banfield J.F."/>
        </authorList>
    </citation>
    <scope>NUCLEOTIDE SEQUENCE [LARGE SCALE GENOMIC DNA]</scope>
</reference>
<name>A0A1G2CK42_9BACT</name>
<sequence>MADNPKPFHEAIVDVINMISERDQDPGERLLAIASLARISIIPANHDKIEKVFRHKFRYLGIGIPQDLSAHIEAEKARAEKKAAEKTAKETATKYEKGDILV</sequence>
<protein>
    <submittedName>
        <fullName evidence="1">Uncharacterized protein</fullName>
    </submittedName>
</protein>
<evidence type="ECO:0000313" key="1">
    <source>
        <dbReference type="EMBL" id="OGZ00788.1"/>
    </source>
</evidence>
<gene>
    <name evidence="1" type="ORF">A3B13_00390</name>
</gene>
<dbReference type="Proteomes" id="UP000176287">
    <property type="component" value="Unassembled WGS sequence"/>
</dbReference>